<reference evidence="4 5" key="1">
    <citation type="submission" date="2018-03" db="EMBL/GenBank/DDBJ databases">
        <title>Mesoflavibacter sp. HG37 and Mesoflavibacter sp. HG96 sp.nov., two marine bacteria isolated from seawater of Western Pacific Ocean.</title>
        <authorList>
            <person name="Cheng H."/>
            <person name="Wu Y.-H."/>
            <person name="Guo L.-L."/>
            <person name="Xu X.-W."/>
        </authorList>
    </citation>
    <scope>NUCLEOTIDE SEQUENCE [LARGE SCALE GENOMIC DNA]</scope>
    <source>
        <strain evidence="4 5">KCTC 32269</strain>
    </source>
</reference>
<proteinExistence type="predicted"/>
<feature type="domain" description="Glycosyltransferase 2-like" evidence="2">
    <location>
        <begin position="15"/>
        <end position="121"/>
    </location>
</feature>
<name>A0A2T1NEW0_9FLAO</name>
<dbReference type="Pfam" id="PF00535">
    <property type="entry name" value="Glycos_transf_2"/>
    <property type="match status" value="1"/>
</dbReference>
<accession>A0A2T1NEW0</accession>
<dbReference type="InterPro" id="IPR001173">
    <property type="entry name" value="Glyco_trans_2-like"/>
</dbReference>
<feature type="transmembrane region" description="Helical" evidence="1">
    <location>
        <begin position="323"/>
        <end position="345"/>
    </location>
</feature>
<dbReference type="CDD" id="cd04179">
    <property type="entry name" value="DPM_DPG-synthase_like"/>
    <property type="match status" value="1"/>
</dbReference>
<feature type="domain" description="DUF2062" evidence="3">
    <location>
        <begin position="263"/>
        <end position="392"/>
    </location>
</feature>
<dbReference type="PANTHER" id="PTHR10859">
    <property type="entry name" value="GLYCOSYL TRANSFERASE"/>
    <property type="match status" value="1"/>
</dbReference>
<dbReference type="InterPro" id="IPR018639">
    <property type="entry name" value="DUF2062"/>
</dbReference>
<dbReference type="EMBL" id="PXOQ01000007">
    <property type="protein sequence ID" value="PSG90926.1"/>
    <property type="molecule type" value="Genomic_DNA"/>
</dbReference>
<dbReference type="Pfam" id="PF09835">
    <property type="entry name" value="DUF2062"/>
    <property type="match status" value="1"/>
</dbReference>
<dbReference type="AlphaFoldDB" id="A0A2T1NEW0"/>
<comment type="caution">
    <text evidence="4">The sequence shown here is derived from an EMBL/GenBank/DDBJ whole genome shotgun (WGS) entry which is preliminary data.</text>
</comment>
<keyword evidence="1" id="KW-0812">Transmembrane</keyword>
<evidence type="ECO:0000259" key="3">
    <source>
        <dbReference type="Pfam" id="PF09835"/>
    </source>
</evidence>
<evidence type="ECO:0000313" key="5">
    <source>
        <dbReference type="Proteomes" id="UP000238426"/>
    </source>
</evidence>
<dbReference type="PANTHER" id="PTHR10859:SF91">
    <property type="entry name" value="DOLICHYL-PHOSPHATE BETA-GLUCOSYLTRANSFERASE"/>
    <property type="match status" value="1"/>
</dbReference>
<keyword evidence="5" id="KW-1185">Reference proteome</keyword>
<dbReference type="OrthoDB" id="9810303at2"/>
<dbReference type="InterPro" id="IPR029044">
    <property type="entry name" value="Nucleotide-diphossugar_trans"/>
</dbReference>
<gene>
    <name evidence="4" type="ORF">C7H52_04105</name>
</gene>
<organism evidence="4 5">
    <name type="scientific">Aurantibacter aestuarii</name>
    <dbReference type="NCBI Taxonomy" id="1266046"/>
    <lineage>
        <taxon>Bacteria</taxon>
        <taxon>Pseudomonadati</taxon>
        <taxon>Bacteroidota</taxon>
        <taxon>Flavobacteriia</taxon>
        <taxon>Flavobacteriales</taxon>
        <taxon>Flavobacteriaceae</taxon>
        <taxon>Aurantibacter</taxon>
    </lineage>
</organism>
<dbReference type="SUPFAM" id="SSF53448">
    <property type="entry name" value="Nucleotide-diphospho-sugar transferases"/>
    <property type="match status" value="1"/>
</dbReference>
<evidence type="ECO:0000259" key="2">
    <source>
        <dbReference type="Pfam" id="PF00535"/>
    </source>
</evidence>
<sequence>MIKQTKAQLVALNCCVVLPTYNNQNTLKRVLDGVLNYTTNVIVVNDGSSDKTKDILNNYPQITALHQSKNSGKGHSLKIGFKHALSMGFDFAITLDTDGQHFPDDIPNFTNHLEQSANKNQLIIGDRNMNNANVFAQSAKGNRVSTYWVKAVTGLSLNDSQSGFRLYPIKAMKAIKWLKMTKKFEFEVEAIVKAHWINISITHVPIKVLYDPKERVSHFRPFWDIARITTLIIWFLLVKLFYVIPKNFFKKLKKKGLKQFIAEDVLYTQDAPKKKAFSVALGIFLGLSPLWGFHTVIVIFLAMLLKLNKVIAFISSNISLPPFIPLVLLLSMQVGNWVLGIKTYYTLETFTKNYDLFQNLKSYLIGSLVLSTSSALVFGLLSYGLFSWFSLKRSARHA</sequence>
<dbReference type="Gene3D" id="3.90.550.10">
    <property type="entry name" value="Spore Coat Polysaccharide Biosynthesis Protein SpsA, Chain A"/>
    <property type="match status" value="1"/>
</dbReference>
<dbReference type="GO" id="GO:0006487">
    <property type="term" value="P:protein N-linked glycosylation"/>
    <property type="evidence" value="ECO:0007669"/>
    <property type="project" value="TreeGrafter"/>
</dbReference>
<dbReference type="Proteomes" id="UP000238426">
    <property type="component" value="Unassembled WGS sequence"/>
</dbReference>
<protein>
    <submittedName>
        <fullName evidence="4">DUF2062 domain-containing protein</fullName>
    </submittedName>
</protein>
<keyword evidence="1" id="KW-1133">Transmembrane helix</keyword>
<feature type="transmembrane region" description="Helical" evidence="1">
    <location>
        <begin position="276"/>
        <end position="302"/>
    </location>
</feature>
<evidence type="ECO:0000313" key="4">
    <source>
        <dbReference type="EMBL" id="PSG90926.1"/>
    </source>
</evidence>
<feature type="transmembrane region" description="Helical" evidence="1">
    <location>
        <begin position="365"/>
        <end position="386"/>
    </location>
</feature>
<evidence type="ECO:0000256" key="1">
    <source>
        <dbReference type="SAM" id="Phobius"/>
    </source>
</evidence>
<keyword evidence="1" id="KW-0472">Membrane</keyword>
<feature type="transmembrane region" description="Helical" evidence="1">
    <location>
        <begin position="225"/>
        <end position="244"/>
    </location>
</feature>